<protein>
    <submittedName>
        <fullName evidence="13">Uncharacterized protein</fullName>
    </submittedName>
</protein>
<dbReference type="EMBL" id="JALJOU010000025">
    <property type="protein sequence ID" value="KAK9836297.1"/>
    <property type="molecule type" value="Genomic_DNA"/>
</dbReference>
<dbReference type="InterPro" id="IPR004953">
    <property type="entry name" value="EB1_C"/>
</dbReference>
<dbReference type="InterPro" id="IPR001715">
    <property type="entry name" value="CH_dom"/>
</dbReference>
<dbReference type="GO" id="GO:0005874">
    <property type="term" value="C:microtubule"/>
    <property type="evidence" value="ECO:0007669"/>
    <property type="project" value="UniProtKB-KW"/>
</dbReference>
<keyword evidence="14" id="KW-1185">Reference proteome</keyword>
<evidence type="ECO:0000256" key="5">
    <source>
        <dbReference type="ARBA" id="ARBA00022776"/>
    </source>
</evidence>
<dbReference type="GO" id="GO:0009524">
    <property type="term" value="C:phragmoplast"/>
    <property type="evidence" value="ECO:0007669"/>
    <property type="project" value="UniProtKB-SubCell"/>
</dbReference>
<dbReference type="InterPro" id="IPR036872">
    <property type="entry name" value="CH_dom_sf"/>
</dbReference>
<dbReference type="SUPFAM" id="SSF47576">
    <property type="entry name" value="Calponin-homology domain, CH-domain"/>
    <property type="match status" value="1"/>
</dbReference>
<dbReference type="InterPro" id="IPR036133">
    <property type="entry name" value="EB1_C_sf"/>
</dbReference>
<evidence type="ECO:0000259" key="11">
    <source>
        <dbReference type="PROSITE" id="PS50021"/>
    </source>
</evidence>
<proteinExistence type="inferred from homology"/>
<feature type="domain" description="Calponin-homology (CH)" evidence="11">
    <location>
        <begin position="8"/>
        <end position="110"/>
    </location>
</feature>
<name>A0AAW1RSJ6_9CHLO</name>
<dbReference type="Gene3D" id="1.20.5.1430">
    <property type="match status" value="1"/>
</dbReference>
<feature type="region of interest" description="Disordered" evidence="10">
    <location>
        <begin position="144"/>
        <end position="199"/>
    </location>
</feature>
<evidence type="ECO:0000256" key="1">
    <source>
        <dbReference type="ARBA" id="ARBA00010729"/>
    </source>
</evidence>
<evidence type="ECO:0000313" key="13">
    <source>
        <dbReference type="EMBL" id="KAK9836297.1"/>
    </source>
</evidence>
<comment type="similarity">
    <text evidence="1">Belongs to the MAPRE family.</text>
</comment>
<dbReference type="Gene3D" id="1.10.418.10">
    <property type="entry name" value="Calponin-like domain"/>
    <property type="match status" value="1"/>
</dbReference>
<keyword evidence="6" id="KW-0206">Cytoskeleton</keyword>
<dbReference type="Pfam" id="PF00307">
    <property type="entry name" value="CH"/>
    <property type="match status" value="1"/>
</dbReference>
<dbReference type="AlphaFoldDB" id="A0AAW1RSJ6"/>
<feature type="domain" description="EB1 C-terminal" evidence="12">
    <location>
        <begin position="203"/>
        <end position="273"/>
    </location>
</feature>
<accession>A0AAW1RSJ6</accession>
<comment type="caution">
    <text evidence="13">The sequence shown here is derived from an EMBL/GenBank/DDBJ whole genome shotgun (WGS) entry which is preliminary data.</text>
</comment>
<keyword evidence="7" id="KW-0131">Cell cycle</keyword>
<gene>
    <name evidence="13" type="ORF">WJX81_003297</name>
</gene>
<dbReference type="Proteomes" id="UP001445335">
    <property type="component" value="Unassembled WGS sequence"/>
</dbReference>
<evidence type="ECO:0000256" key="9">
    <source>
        <dbReference type="PROSITE-ProRule" id="PRU00576"/>
    </source>
</evidence>
<dbReference type="PROSITE" id="PS51230">
    <property type="entry name" value="EB1_C"/>
    <property type="match status" value="1"/>
</dbReference>
<keyword evidence="5" id="KW-0498">Mitosis</keyword>
<reference evidence="13 14" key="1">
    <citation type="journal article" date="2024" name="Nat. Commun.">
        <title>Phylogenomics reveals the evolutionary origins of lichenization in chlorophyte algae.</title>
        <authorList>
            <person name="Puginier C."/>
            <person name="Libourel C."/>
            <person name="Otte J."/>
            <person name="Skaloud P."/>
            <person name="Haon M."/>
            <person name="Grisel S."/>
            <person name="Petersen M."/>
            <person name="Berrin J.G."/>
            <person name="Delaux P.M."/>
            <person name="Dal Grande F."/>
            <person name="Keller J."/>
        </authorList>
    </citation>
    <scope>NUCLEOTIDE SEQUENCE [LARGE SCALE GENOMIC DNA]</scope>
    <source>
        <strain evidence="13 14">SAG 245.80</strain>
    </source>
</reference>
<dbReference type="Pfam" id="PF03271">
    <property type="entry name" value="EB1"/>
    <property type="match status" value="1"/>
</dbReference>
<dbReference type="GO" id="GO:0008017">
    <property type="term" value="F:microtubule binding"/>
    <property type="evidence" value="ECO:0007669"/>
    <property type="project" value="InterPro"/>
</dbReference>
<evidence type="ECO:0000256" key="7">
    <source>
        <dbReference type="ARBA" id="ARBA00023306"/>
    </source>
</evidence>
<keyword evidence="2" id="KW-0963">Cytoplasm</keyword>
<evidence type="ECO:0000256" key="10">
    <source>
        <dbReference type="SAM" id="MobiDB-lite"/>
    </source>
</evidence>
<keyword evidence="4 9" id="KW-0493">Microtubule</keyword>
<keyword evidence="3" id="KW-0132">Cell division</keyword>
<dbReference type="GO" id="GO:0051301">
    <property type="term" value="P:cell division"/>
    <property type="evidence" value="ECO:0007669"/>
    <property type="project" value="UniProtKB-KW"/>
</dbReference>
<dbReference type="FunFam" id="1.10.418.10:FF:000028">
    <property type="entry name" value="RP/EB family microtubule-associated protein"/>
    <property type="match status" value="1"/>
</dbReference>
<evidence type="ECO:0000259" key="12">
    <source>
        <dbReference type="PROSITE" id="PS51230"/>
    </source>
</evidence>
<dbReference type="PROSITE" id="PS50021">
    <property type="entry name" value="CH"/>
    <property type="match status" value="1"/>
</dbReference>
<evidence type="ECO:0000256" key="8">
    <source>
        <dbReference type="ARBA" id="ARBA00060413"/>
    </source>
</evidence>
<evidence type="ECO:0000256" key="6">
    <source>
        <dbReference type="ARBA" id="ARBA00023212"/>
    </source>
</evidence>
<dbReference type="PANTHER" id="PTHR10623">
    <property type="entry name" value="MICROTUBULE-ASSOCIATED PROTEIN RP/EB FAMILY MEMBER"/>
    <property type="match status" value="1"/>
</dbReference>
<sequence>MAQGGAYFIGKNELLGWINTTLALNLSKIEQTATGAVACQLLDTLHPGIMNISKVDFNAKNEYDFINNYKVLQAAFLKLNVDKPVPVNSLIKARPLDNMEFMQWFKAYADARGGCQPGYNAPERRLHAKTGDMRGAAGAARHTISGGVPATSAPRRGGAAGAPPPRDTSARAPPAKENIHPGTAAGEPGGKPVLGTRSNVSDAGSLITAQRQELQEQVMELKLKVDGAERERDFYFDKLRDIEILCQTPGLADIPVVKTIERILYANDEAEAKQAMAEAQAQYAG</sequence>
<evidence type="ECO:0000313" key="14">
    <source>
        <dbReference type="Proteomes" id="UP001445335"/>
    </source>
</evidence>
<dbReference type="InterPro" id="IPR027328">
    <property type="entry name" value="MAPRE"/>
</dbReference>
<evidence type="ECO:0000256" key="3">
    <source>
        <dbReference type="ARBA" id="ARBA00022618"/>
    </source>
</evidence>
<evidence type="ECO:0000256" key="2">
    <source>
        <dbReference type="ARBA" id="ARBA00022490"/>
    </source>
</evidence>
<evidence type="ECO:0000256" key="4">
    <source>
        <dbReference type="ARBA" id="ARBA00022701"/>
    </source>
</evidence>
<dbReference type="GO" id="GO:0009652">
    <property type="term" value="P:thigmotropism"/>
    <property type="evidence" value="ECO:0007669"/>
    <property type="project" value="UniProtKB-ARBA"/>
</dbReference>
<organism evidence="13 14">
    <name type="scientific">Elliptochloris bilobata</name>
    <dbReference type="NCBI Taxonomy" id="381761"/>
    <lineage>
        <taxon>Eukaryota</taxon>
        <taxon>Viridiplantae</taxon>
        <taxon>Chlorophyta</taxon>
        <taxon>core chlorophytes</taxon>
        <taxon>Trebouxiophyceae</taxon>
        <taxon>Trebouxiophyceae incertae sedis</taxon>
        <taxon>Elliptochloris clade</taxon>
        <taxon>Elliptochloris</taxon>
    </lineage>
</organism>
<comment type="subcellular location">
    <subcellularLocation>
        <location evidence="8">Cytoplasm</location>
        <location evidence="8">Cytoskeleton</location>
        <location evidence="8">Phragmoplast</location>
    </subcellularLocation>
</comment>
<dbReference type="SUPFAM" id="SSF140612">
    <property type="entry name" value="EB1 dimerisation domain-like"/>
    <property type="match status" value="1"/>
</dbReference>